<dbReference type="Pfam" id="PF10048">
    <property type="entry name" value="DUF2282"/>
    <property type="match status" value="1"/>
</dbReference>
<evidence type="ECO:0000313" key="3">
    <source>
        <dbReference type="EMBL" id="MFC4352420.1"/>
    </source>
</evidence>
<feature type="signal peptide" evidence="2">
    <location>
        <begin position="1"/>
        <end position="26"/>
    </location>
</feature>
<dbReference type="RefSeq" id="WP_382422772.1">
    <property type="nucleotide sequence ID" value="NZ_JBHSCW010000007.1"/>
</dbReference>
<gene>
    <name evidence="3" type="ORF">ACFOW6_12795</name>
</gene>
<evidence type="ECO:0000256" key="2">
    <source>
        <dbReference type="SAM" id="SignalP"/>
    </source>
</evidence>
<dbReference type="InterPro" id="IPR018740">
    <property type="entry name" value="DUF2282_membr"/>
</dbReference>
<evidence type="ECO:0000313" key="4">
    <source>
        <dbReference type="Proteomes" id="UP001595799"/>
    </source>
</evidence>
<evidence type="ECO:0000256" key="1">
    <source>
        <dbReference type="SAM" id="MobiDB-lite"/>
    </source>
</evidence>
<organism evidence="3 4">
    <name type="scientific">Fodinicurvata halophila</name>
    <dbReference type="NCBI Taxonomy" id="1419723"/>
    <lineage>
        <taxon>Bacteria</taxon>
        <taxon>Pseudomonadati</taxon>
        <taxon>Pseudomonadota</taxon>
        <taxon>Alphaproteobacteria</taxon>
        <taxon>Rhodospirillales</taxon>
        <taxon>Rhodovibrionaceae</taxon>
        <taxon>Fodinicurvata</taxon>
    </lineage>
</organism>
<name>A0ABV8UPD7_9PROT</name>
<dbReference type="EMBL" id="JBHSCW010000007">
    <property type="protein sequence ID" value="MFC4352420.1"/>
    <property type="molecule type" value="Genomic_DNA"/>
</dbReference>
<protein>
    <submittedName>
        <fullName evidence="3">DUF2282 domain-containing protein</fullName>
    </submittedName>
</protein>
<comment type="caution">
    <text evidence="3">The sequence shown here is derived from an EMBL/GenBank/DDBJ whole genome shotgun (WGS) entry which is preliminary data.</text>
</comment>
<feature type="region of interest" description="Disordered" evidence="1">
    <location>
        <begin position="80"/>
        <end position="106"/>
    </location>
</feature>
<feature type="chain" id="PRO_5045849236" evidence="2">
    <location>
        <begin position="27"/>
        <end position="106"/>
    </location>
</feature>
<reference evidence="4" key="1">
    <citation type="journal article" date="2019" name="Int. J. Syst. Evol. Microbiol.">
        <title>The Global Catalogue of Microorganisms (GCM) 10K type strain sequencing project: providing services to taxonomists for standard genome sequencing and annotation.</title>
        <authorList>
            <consortium name="The Broad Institute Genomics Platform"/>
            <consortium name="The Broad Institute Genome Sequencing Center for Infectious Disease"/>
            <person name="Wu L."/>
            <person name="Ma J."/>
        </authorList>
    </citation>
    <scope>NUCLEOTIDE SEQUENCE [LARGE SCALE GENOMIC DNA]</scope>
    <source>
        <strain evidence="4">CECT 8472</strain>
    </source>
</reference>
<sequence length="106" mass="10714">MSMSKSVTALSAAAALAGVMALGGQAGVAPAQAQSDDQVKCYGIAKAGENDCANAAGTHSCAGQSTEDYSGLDWKAAESEEACEEMGGQLEAFEGSNEENVKMEES</sequence>
<proteinExistence type="predicted"/>
<dbReference type="Proteomes" id="UP001595799">
    <property type="component" value="Unassembled WGS sequence"/>
</dbReference>
<accession>A0ABV8UPD7</accession>
<keyword evidence="2" id="KW-0732">Signal</keyword>
<keyword evidence="4" id="KW-1185">Reference proteome</keyword>